<feature type="region of interest" description="Disordered" evidence="1">
    <location>
        <begin position="1"/>
        <end position="29"/>
    </location>
</feature>
<organism evidence="3 4">
    <name type="scientific">Phialemonium thermophilum</name>
    <dbReference type="NCBI Taxonomy" id="223376"/>
    <lineage>
        <taxon>Eukaryota</taxon>
        <taxon>Fungi</taxon>
        <taxon>Dikarya</taxon>
        <taxon>Ascomycota</taxon>
        <taxon>Pezizomycotina</taxon>
        <taxon>Sordariomycetes</taxon>
        <taxon>Sordariomycetidae</taxon>
        <taxon>Cephalothecales</taxon>
        <taxon>Cephalothecaceae</taxon>
        <taxon>Phialemonium</taxon>
    </lineage>
</organism>
<gene>
    <name evidence="3" type="ORF">VTK73DRAFT_1274</name>
</gene>
<dbReference type="PANTHER" id="PTHR34818:SF1">
    <property type="entry name" value="PROTEIN BLI-3"/>
    <property type="match status" value="1"/>
</dbReference>
<dbReference type="InterPro" id="IPR012349">
    <property type="entry name" value="Split_barrel_FMN-bd"/>
</dbReference>
<dbReference type="Proteomes" id="UP001586593">
    <property type="component" value="Unassembled WGS sequence"/>
</dbReference>
<proteinExistence type="predicted"/>
<evidence type="ECO:0000256" key="1">
    <source>
        <dbReference type="SAM" id="MobiDB-lite"/>
    </source>
</evidence>
<protein>
    <recommendedName>
        <fullName evidence="2">General stress protein FMN-binding split barrel domain-containing protein</fullName>
    </recommendedName>
</protein>
<dbReference type="Gene3D" id="2.30.110.10">
    <property type="entry name" value="Electron Transport, Fmn-binding Protein, Chain A"/>
    <property type="match status" value="1"/>
</dbReference>
<name>A0ABR3XB01_9PEZI</name>
<dbReference type="Pfam" id="PF16242">
    <property type="entry name" value="Pyrid_ox_like"/>
    <property type="match status" value="1"/>
</dbReference>
<evidence type="ECO:0000313" key="4">
    <source>
        <dbReference type="Proteomes" id="UP001586593"/>
    </source>
</evidence>
<evidence type="ECO:0000313" key="3">
    <source>
        <dbReference type="EMBL" id="KAL1872803.1"/>
    </source>
</evidence>
<dbReference type="PANTHER" id="PTHR34818">
    <property type="entry name" value="PROTEIN BLI-3"/>
    <property type="match status" value="1"/>
</dbReference>
<feature type="domain" description="General stress protein FMN-binding split barrel" evidence="2">
    <location>
        <begin position="34"/>
        <end position="188"/>
    </location>
</feature>
<evidence type="ECO:0000259" key="2">
    <source>
        <dbReference type="Pfam" id="PF16242"/>
    </source>
</evidence>
<dbReference type="EMBL" id="JAZHXJ010000130">
    <property type="protein sequence ID" value="KAL1872803.1"/>
    <property type="molecule type" value="Genomic_DNA"/>
</dbReference>
<dbReference type="InterPro" id="IPR052917">
    <property type="entry name" value="Stress-Dev_Protein"/>
</dbReference>
<feature type="compositionally biased region" description="Polar residues" evidence="1">
    <location>
        <begin position="1"/>
        <end position="14"/>
    </location>
</feature>
<dbReference type="InterPro" id="IPR038725">
    <property type="entry name" value="YdaG_split_barrel_FMN-bd"/>
</dbReference>
<accession>A0ABR3XB01</accession>
<keyword evidence="4" id="KW-1185">Reference proteome</keyword>
<comment type="caution">
    <text evidence="3">The sequence shown here is derived from an EMBL/GenBank/DDBJ whole genome shotgun (WGS) entry which is preliminary data.</text>
</comment>
<sequence>MSSGQGFSNASTGSKPADPYKQANTDSEVTTEQKIEDLVAFISNIKYGMMTTRDAKTGHLVSRAMALAGQEAGGVDLLFHTNTESHKTDELSSDPHANISFINSTNSEWASISGTADIITDRSLIKKYYSPTLKAWLGDLGDGVHDGGENDPRIGIIRVKTVKATYSISSKNFVAKAIDVVQSTATGKPAQINKLREISEEEIKYWRTSN</sequence>
<reference evidence="3 4" key="1">
    <citation type="journal article" date="2024" name="Commun. Biol.">
        <title>Comparative genomic analysis of thermophilic fungi reveals convergent evolutionary adaptations and gene losses.</title>
        <authorList>
            <person name="Steindorff A.S."/>
            <person name="Aguilar-Pontes M.V."/>
            <person name="Robinson A.J."/>
            <person name="Andreopoulos B."/>
            <person name="LaButti K."/>
            <person name="Kuo A."/>
            <person name="Mondo S."/>
            <person name="Riley R."/>
            <person name="Otillar R."/>
            <person name="Haridas S."/>
            <person name="Lipzen A."/>
            <person name="Grimwood J."/>
            <person name="Schmutz J."/>
            <person name="Clum A."/>
            <person name="Reid I.D."/>
            <person name="Moisan M.C."/>
            <person name="Butler G."/>
            <person name="Nguyen T.T.M."/>
            <person name="Dewar K."/>
            <person name="Conant G."/>
            <person name="Drula E."/>
            <person name="Henrissat B."/>
            <person name="Hansel C."/>
            <person name="Singer S."/>
            <person name="Hutchinson M.I."/>
            <person name="de Vries R.P."/>
            <person name="Natvig D.O."/>
            <person name="Powell A.J."/>
            <person name="Tsang A."/>
            <person name="Grigoriev I.V."/>
        </authorList>
    </citation>
    <scope>NUCLEOTIDE SEQUENCE [LARGE SCALE GENOMIC DNA]</scope>
    <source>
        <strain evidence="3 4">ATCC 24622</strain>
    </source>
</reference>
<dbReference type="SUPFAM" id="SSF50475">
    <property type="entry name" value="FMN-binding split barrel"/>
    <property type="match status" value="1"/>
</dbReference>